<protein>
    <submittedName>
        <fullName evidence="1">Uncharacterized protein</fullName>
    </submittedName>
</protein>
<accession>A0ABX5LHB0</accession>
<evidence type="ECO:0000313" key="1">
    <source>
        <dbReference type="EMBL" id="PWK86601.1"/>
    </source>
</evidence>
<reference evidence="1 2" key="1">
    <citation type="submission" date="2018-05" db="EMBL/GenBank/DDBJ databases">
        <title>Animal gut microbial communities from fecal samples from Wisconsin, USA.</title>
        <authorList>
            <person name="Neumann A."/>
        </authorList>
    </citation>
    <scope>NUCLEOTIDE SEQUENCE [LARGE SCALE GENOMIC DNA]</scope>
    <source>
        <strain evidence="1 2">UWS4</strain>
    </source>
</reference>
<keyword evidence="2" id="KW-1185">Reference proteome</keyword>
<comment type="caution">
    <text evidence="1">The sequence shown here is derived from an EMBL/GenBank/DDBJ whole genome shotgun (WGS) entry which is preliminary data.</text>
</comment>
<dbReference type="RefSeq" id="WP_109587892.1">
    <property type="nucleotide sequence ID" value="NZ_QGHD01000047.1"/>
</dbReference>
<dbReference type="EMBL" id="QGHD01000047">
    <property type="protein sequence ID" value="PWK86601.1"/>
    <property type="molecule type" value="Genomic_DNA"/>
</dbReference>
<proteinExistence type="predicted"/>
<evidence type="ECO:0000313" key="2">
    <source>
        <dbReference type="Proteomes" id="UP000245523"/>
    </source>
</evidence>
<organism evidence="1 2">
    <name type="scientific">Hallerella porci</name>
    <dbReference type="NCBI Taxonomy" id="1945871"/>
    <lineage>
        <taxon>Bacteria</taxon>
        <taxon>Pseudomonadati</taxon>
        <taxon>Fibrobacterota</taxon>
        <taxon>Fibrobacteria</taxon>
        <taxon>Fibrobacterales</taxon>
        <taxon>Fibrobacteraceae</taxon>
        <taxon>Hallerella</taxon>
    </lineage>
</organism>
<name>A0ABX5LHB0_9BACT</name>
<dbReference type="Proteomes" id="UP000245523">
    <property type="component" value="Unassembled WGS sequence"/>
</dbReference>
<gene>
    <name evidence="1" type="ORF">B0H50_1474</name>
</gene>
<sequence>MTDKVQQWRNLRNELDDMLKAREKKYAEAVKEYYRENPKDASEKKSSSKKFSVKSDYDEFSYDNCVEKKYWKKRPKNDKPSESELKADQPDPKRLEQAIAFFEKLKQFLMAKDCPKADQWLIENIGLDRYNRFRKEVIGPIKQEKENQLFSGMKDENGRDEFDF</sequence>